<feature type="chain" id="PRO_5013377124" evidence="1">
    <location>
        <begin position="23"/>
        <end position="73"/>
    </location>
</feature>
<evidence type="ECO:0000313" key="2">
    <source>
        <dbReference type="EMBL" id="PCG77733.1"/>
    </source>
</evidence>
<reference evidence="2" key="1">
    <citation type="submission" date="2017-09" db="EMBL/GenBank/DDBJ databases">
        <title>Contemporary evolution of a Lepidopteran species, Heliothis virescens, in response to modern agricultural practices.</title>
        <authorList>
            <person name="Fritz M.L."/>
            <person name="Deyonke A.M."/>
            <person name="Papanicolaou A."/>
            <person name="Micinski S."/>
            <person name="Westbrook J."/>
            <person name="Gould F."/>
        </authorList>
    </citation>
    <scope>NUCLEOTIDE SEQUENCE [LARGE SCALE GENOMIC DNA]</scope>
    <source>
        <strain evidence="2">HvINT-</strain>
        <tissue evidence="2">Whole body</tissue>
    </source>
</reference>
<sequence length="73" mass="7414">MVDQKFACVTLILLVVGSCVNSLPNPSLGTTLGPLCAPTTPAPGPGNVVVVPPNCPKGQEMSADGVCREVSHK</sequence>
<name>A0A2A4K1U4_HELVI</name>
<dbReference type="EMBL" id="NWSH01000287">
    <property type="protein sequence ID" value="PCG77733.1"/>
    <property type="molecule type" value="Genomic_DNA"/>
</dbReference>
<dbReference type="AlphaFoldDB" id="A0A2A4K1U4"/>
<organism evidence="2">
    <name type="scientific">Heliothis virescens</name>
    <name type="common">Tobacco budworm moth</name>
    <dbReference type="NCBI Taxonomy" id="7102"/>
    <lineage>
        <taxon>Eukaryota</taxon>
        <taxon>Metazoa</taxon>
        <taxon>Ecdysozoa</taxon>
        <taxon>Arthropoda</taxon>
        <taxon>Hexapoda</taxon>
        <taxon>Insecta</taxon>
        <taxon>Pterygota</taxon>
        <taxon>Neoptera</taxon>
        <taxon>Endopterygota</taxon>
        <taxon>Lepidoptera</taxon>
        <taxon>Glossata</taxon>
        <taxon>Ditrysia</taxon>
        <taxon>Noctuoidea</taxon>
        <taxon>Noctuidae</taxon>
        <taxon>Heliothinae</taxon>
        <taxon>Heliothis</taxon>
    </lineage>
</organism>
<dbReference type="PROSITE" id="PS51257">
    <property type="entry name" value="PROKAR_LIPOPROTEIN"/>
    <property type="match status" value="1"/>
</dbReference>
<keyword evidence="1" id="KW-0732">Signal</keyword>
<accession>A0A2A4K1U4</accession>
<feature type="signal peptide" evidence="1">
    <location>
        <begin position="1"/>
        <end position="22"/>
    </location>
</feature>
<gene>
    <name evidence="2" type="ORF">B5V51_6422</name>
</gene>
<evidence type="ECO:0000256" key="1">
    <source>
        <dbReference type="SAM" id="SignalP"/>
    </source>
</evidence>
<protein>
    <submittedName>
        <fullName evidence="2">Uncharacterized protein</fullName>
    </submittedName>
</protein>
<proteinExistence type="predicted"/>
<comment type="caution">
    <text evidence="2">The sequence shown here is derived from an EMBL/GenBank/DDBJ whole genome shotgun (WGS) entry which is preliminary data.</text>
</comment>